<evidence type="ECO:0000256" key="6">
    <source>
        <dbReference type="ARBA" id="ARBA00023139"/>
    </source>
</evidence>
<dbReference type="NCBIfam" id="TIGR02887">
    <property type="entry name" value="spore_ger_x_C"/>
    <property type="match status" value="1"/>
</dbReference>
<keyword evidence="5" id="KW-0472">Membrane</keyword>
<evidence type="ECO:0000259" key="8">
    <source>
        <dbReference type="Pfam" id="PF05504"/>
    </source>
</evidence>
<evidence type="ECO:0000256" key="1">
    <source>
        <dbReference type="ARBA" id="ARBA00004635"/>
    </source>
</evidence>
<keyword evidence="4" id="KW-0732">Signal</keyword>
<name>A0ABZ0QSJ2_9FIRM</name>
<reference evidence="10 11" key="1">
    <citation type="submission" date="2023-08" db="EMBL/GenBank/DDBJ databases">
        <title>Genome sequence of Thermaerobacter compostii strain Ins1, a spore-forming filamentous bacterium isolated from a deep geothermal reservoir.</title>
        <authorList>
            <person name="Bregnard D."/>
            <person name="Gonzalez D."/>
            <person name="Junier P."/>
        </authorList>
    </citation>
    <scope>NUCLEOTIDE SEQUENCE [LARGE SCALE GENOMIC DNA]</scope>
    <source>
        <strain evidence="10 11">Ins1</strain>
    </source>
</reference>
<dbReference type="EMBL" id="CP132508">
    <property type="protein sequence ID" value="WPD20284.1"/>
    <property type="molecule type" value="Genomic_DNA"/>
</dbReference>
<evidence type="ECO:0000313" key="11">
    <source>
        <dbReference type="Proteomes" id="UP001304683"/>
    </source>
</evidence>
<evidence type="ECO:0000256" key="7">
    <source>
        <dbReference type="ARBA" id="ARBA00023288"/>
    </source>
</evidence>
<dbReference type="Pfam" id="PF05504">
    <property type="entry name" value="Spore_GerAC"/>
    <property type="match status" value="1"/>
</dbReference>
<evidence type="ECO:0000256" key="4">
    <source>
        <dbReference type="ARBA" id="ARBA00022729"/>
    </source>
</evidence>
<dbReference type="Proteomes" id="UP001304683">
    <property type="component" value="Chromosome"/>
</dbReference>
<dbReference type="InterPro" id="IPR046953">
    <property type="entry name" value="Spore_GerAC-like_C"/>
</dbReference>
<keyword evidence="3" id="KW-0309">Germination</keyword>
<feature type="domain" description="Spore germination protein N-terminal" evidence="9">
    <location>
        <begin position="13"/>
        <end position="190"/>
    </location>
</feature>
<feature type="domain" description="Spore germination GerAC-like C-terminal" evidence="8">
    <location>
        <begin position="202"/>
        <end position="358"/>
    </location>
</feature>
<evidence type="ECO:0000259" key="9">
    <source>
        <dbReference type="Pfam" id="PF25198"/>
    </source>
</evidence>
<evidence type="ECO:0000256" key="5">
    <source>
        <dbReference type="ARBA" id="ARBA00023136"/>
    </source>
</evidence>
<dbReference type="PANTHER" id="PTHR35789:SF1">
    <property type="entry name" value="SPORE GERMINATION PROTEIN B3"/>
    <property type="match status" value="1"/>
</dbReference>
<sequence length="361" mass="39968">MLAAFLLAGCWDLEEIDRRTVVLGLVFDLAPGGGWRMLATVPDPRALVPSGGTAIGPQPEEPAYVVLETRGHTATETLAALRDVTSRDLFLGQLMVVGVSDRLARRGIGPLLEFLMNDTDIPRAAWFVVGRGDPKRVMTIKPPQQTFPEFYLDDVLRARSKPAGVLGLPYWRLWVTTLNPGRDAVVPLVEGGPEGQMRVARAAVFRGQRMVGVLSAEETRLLALTRDARNTAWQVPMGRGRSISLRPLGVCADIVPLSPAADGSPRFRFDVEVNAILMEAHGFSGPHHRLFERHATTALTRSVRRLIDRLQRLGADPWGFGERWRIAHPDAFARQPWHSQWPRAEVDVQVRVNISRGGAFH</sequence>
<dbReference type="InterPro" id="IPR008844">
    <property type="entry name" value="Spore_GerAC-like"/>
</dbReference>
<organism evidence="10 11">
    <name type="scientific">Thermaerobacter composti</name>
    <dbReference type="NCBI Taxonomy" id="554949"/>
    <lineage>
        <taxon>Bacteria</taxon>
        <taxon>Bacillati</taxon>
        <taxon>Bacillota</taxon>
        <taxon>Clostridia</taxon>
        <taxon>Eubacteriales</taxon>
        <taxon>Clostridiales Family XVII. Incertae Sedis</taxon>
        <taxon>Thermaerobacter</taxon>
    </lineage>
</organism>
<dbReference type="Pfam" id="PF25198">
    <property type="entry name" value="Spore_GerAC_N"/>
    <property type="match status" value="1"/>
</dbReference>
<dbReference type="InterPro" id="IPR038501">
    <property type="entry name" value="Spore_GerAC_C_sf"/>
</dbReference>
<evidence type="ECO:0000256" key="2">
    <source>
        <dbReference type="ARBA" id="ARBA00007886"/>
    </source>
</evidence>
<dbReference type="Gene3D" id="3.30.300.210">
    <property type="entry name" value="Nutrient germinant receptor protein C, domain 3"/>
    <property type="match status" value="1"/>
</dbReference>
<accession>A0ABZ0QSJ2</accession>
<gene>
    <name evidence="10" type="ORF">Q5761_06690</name>
</gene>
<proteinExistence type="inferred from homology"/>
<dbReference type="PANTHER" id="PTHR35789">
    <property type="entry name" value="SPORE GERMINATION PROTEIN B3"/>
    <property type="match status" value="1"/>
</dbReference>
<dbReference type="InterPro" id="IPR057336">
    <property type="entry name" value="GerAC_N"/>
</dbReference>
<keyword evidence="11" id="KW-1185">Reference proteome</keyword>
<comment type="similarity">
    <text evidence="2">Belongs to the GerABKC lipoprotein family.</text>
</comment>
<evidence type="ECO:0000313" key="10">
    <source>
        <dbReference type="EMBL" id="WPD20284.1"/>
    </source>
</evidence>
<keyword evidence="6" id="KW-0564">Palmitate</keyword>
<keyword evidence="7" id="KW-0449">Lipoprotein</keyword>
<evidence type="ECO:0000256" key="3">
    <source>
        <dbReference type="ARBA" id="ARBA00022544"/>
    </source>
</evidence>
<comment type="subcellular location">
    <subcellularLocation>
        <location evidence="1">Membrane</location>
        <topology evidence="1">Lipid-anchor</topology>
    </subcellularLocation>
</comment>
<protein>
    <submittedName>
        <fullName evidence="10">Ger(X)C family spore germination protein</fullName>
    </submittedName>
</protein>